<evidence type="ECO:0000313" key="3">
    <source>
        <dbReference type="EMBL" id="KIY99801.1"/>
    </source>
</evidence>
<name>A0A0D2MGE1_9CHLO</name>
<dbReference type="InterPro" id="IPR036188">
    <property type="entry name" value="FAD/NAD-bd_sf"/>
</dbReference>
<evidence type="ECO:0008006" key="5">
    <source>
        <dbReference type="Google" id="ProtNLM"/>
    </source>
</evidence>
<keyword evidence="1" id="KW-0560">Oxidoreductase</keyword>
<dbReference type="GeneID" id="25741035"/>
<dbReference type="InterPro" id="IPR050493">
    <property type="entry name" value="FAD-dep_Monooxygenase_BioMet"/>
</dbReference>
<organism evidence="3 4">
    <name type="scientific">Monoraphidium neglectum</name>
    <dbReference type="NCBI Taxonomy" id="145388"/>
    <lineage>
        <taxon>Eukaryota</taxon>
        <taxon>Viridiplantae</taxon>
        <taxon>Chlorophyta</taxon>
        <taxon>core chlorophytes</taxon>
        <taxon>Chlorophyceae</taxon>
        <taxon>CS clade</taxon>
        <taxon>Sphaeropleales</taxon>
        <taxon>Selenastraceae</taxon>
        <taxon>Monoraphidium</taxon>
    </lineage>
</organism>
<dbReference type="Gene3D" id="3.50.50.60">
    <property type="entry name" value="FAD/NAD(P)-binding domain"/>
    <property type="match status" value="2"/>
</dbReference>
<dbReference type="SUPFAM" id="SSF51905">
    <property type="entry name" value="FAD/NAD(P)-binding domain"/>
    <property type="match status" value="1"/>
</dbReference>
<evidence type="ECO:0000313" key="4">
    <source>
        <dbReference type="Proteomes" id="UP000054498"/>
    </source>
</evidence>
<dbReference type="GO" id="GO:0004497">
    <property type="term" value="F:monooxygenase activity"/>
    <property type="evidence" value="ECO:0007669"/>
    <property type="project" value="UniProtKB-KW"/>
</dbReference>
<reference evidence="3 4" key="1">
    <citation type="journal article" date="2013" name="BMC Genomics">
        <title>Reconstruction of the lipid metabolism for the microalga Monoraphidium neglectum from its genome sequence reveals characteristics suitable for biofuel production.</title>
        <authorList>
            <person name="Bogen C."/>
            <person name="Al-Dilaimi A."/>
            <person name="Albersmeier A."/>
            <person name="Wichmann J."/>
            <person name="Grundmann M."/>
            <person name="Rupp O."/>
            <person name="Lauersen K.J."/>
            <person name="Blifernez-Klassen O."/>
            <person name="Kalinowski J."/>
            <person name="Goesmann A."/>
            <person name="Mussgnug J.H."/>
            <person name="Kruse O."/>
        </authorList>
    </citation>
    <scope>NUCLEOTIDE SEQUENCE [LARGE SCALE GENOMIC DNA]</scope>
    <source>
        <strain evidence="3 4">SAG 48.87</strain>
    </source>
</reference>
<evidence type="ECO:0000256" key="1">
    <source>
        <dbReference type="ARBA" id="ARBA00023002"/>
    </source>
</evidence>
<protein>
    <recommendedName>
        <fullName evidence="5">FAD-binding domain-containing protein</fullName>
    </recommendedName>
</protein>
<keyword evidence="2" id="KW-0503">Monooxygenase</keyword>
<dbReference type="RefSeq" id="XP_013898821.1">
    <property type="nucleotide sequence ID" value="XM_014043367.1"/>
</dbReference>
<proteinExistence type="predicted"/>
<gene>
    <name evidence="3" type="ORF">MNEG_8159</name>
</gene>
<dbReference type="PANTHER" id="PTHR13789">
    <property type="entry name" value="MONOOXYGENASE"/>
    <property type="match status" value="1"/>
</dbReference>
<dbReference type="Proteomes" id="UP000054498">
    <property type="component" value="Unassembled WGS sequence"/>
</dbReference>
<evidence type="ECO:0000256" key="2">
    <source>
        <dbReference type="ARBA" id="ARBA00023033"/>
    </source>
</evidence>
<dbReference type="STRING" id="145388.A0A0D2MGE1"/>
<dbReference type="OrthoDB" id="536717at2759"/>
<accession>A0A0D2MGE1</accession>
<sequence length="296" mass="31375">MQRVLAESLTDGAVQYGKRFAGLAMEPGPGGASLLTFEDGDSVAARVVVGADGLLSRVREAWLGDGGPAFDSRVIFRGMAATKDVERLPGWADVDARIIPTGADAMNMVYKVDSRLGCPATNTPNPLAAPPQLHGGMTVWAVNMSYDAAKECGVSYSPYAKGAASRASLMEPEAAGAACMAEAKKLWDRLPPAVQQVSGVGANLAFEDAAVLAHHLAAVGPCEAALRAYEADRLPRLKAIAEFNIDLMNKITKAAGEEYLQLKERQTEFERTVMFKFDHPCTRGGSSTRVGTALAM</sequence>
<dbReference type="PANTHER" id="PTHR13789:SF309">
    <property type="entry name" value="PUTATIVE (AFU_ORTHOLOGUE AFUA_6G14510)-RELATED"/>
    <property type="match status" value="1"/>
</dbReference>
<dbReference type="EMBL" id="KK101740">
    <property type="protein sequence ID" value="KIY99801.1"/>
    <property type="molecule type" value="Genomic_DNA"/>
</dbReference>
<keyword evidence="4" id="KW-1185">Reference proteome</keyword>
<dbReference type="KEGG" id="mng:MNEG_8159"/>
<dbReference type="AlphaFoldDB" id="A0A0D2MGE1"/>